<name>A0A6A5G5B2_CAERE</name>
<dbReference type="Proteomes" id="UP000483820">
    <property type="component" value="Chromosome X"/>
</dbReference>
<dbReference type="CTD" id="78778101"/>
<dbReference type="GeneID" id="78778101"/>
<organism evidence="1 2">
    <name type="scientific">Caenorhabditis remanei</name>
    <name type="common">Caenorhabditis vulgaris</name>
    <dbReference type="NCBI Taxonomy" id="31234"/>
    <lineage>
        <taxon>Eukaryota</taxon>
        <taxon>Metazoa</taxon>
        <taxon>Ecdysozoa</taxon>
        <taxon>Nematoda</taxon>
        <taxon>Chromadorea</taxon>
        <taxon>Rhabditida</taxon>
        <taxon>Rhabditina</taxon>
        <taxon>Rhabditomorpha</taxon>
        <taxon>Rhabditoidea</taxon>
        <taxon>Rhabditidae</taxon>
        <taxon>Peloderinae</taxon>
        <taxon>Caenorhabditis</taxon>
    </lineage>
</organism>
<sequence>MDYLDGLLNQLCPFPSEEQRVRIVNLGNQLRDARRETGGFLDEWIFDQALFEIMVALQGSRRGTRTWRHQLLQAGFFLERVPLPLQQAAFKDAAKELRAIVFSTIRFWWVVEFRLVQRKLVIYYMKQDRLGPELFQEWCHLNEELSKDQKLH</sequence>
<reference evidence="1 2" key="1">
    <citation type="submission" date="2019-12" db="EMBL/GenBank/DDBJ databases">
        <title>Chromosome-level assembly of the Caenorhabditis remanei genome.</title>
        <authorList>
            <person name="Teterina A.A."/>
            <person name="Willis J.H."/>
            <person name="Phillips P.C."/>
        </authorList>
    </citation>
    <scope>NUCLEOTIDE SEQUENCE [LARGE SCALE GENOMIC DNA]</scope>
    <source>
        <strain evidence="1 2">PX506</strain>
        <tissue evidence="1">Whole organism</tissue>
    </source>
</reference>
<accession>A0A6A5G5B2</accession>
<gene>
    <name evidence="1" type="ORF">GCK72_026253</name>
</gene>
<dbReference type="KEGG" id="crq:GCK72_026253"/>
<protein>
    <submittedName>
        <fullName evidence="1">Uncharacterized protein</fullName>
    </submittedName>
</protein>
<dbReference type="AlphaFoldDB" id="A0A6A5G5B2"/>
<evidence type="ECO:0000313" key="2">
    <source>
        <dbReference type="Proteomes" id="UP000483820"/>
    </source>
</evidence>
<proteinExistence type="predicted"/>
<evidence type="ECO:0000313" key="1">
    <source>
        <dbReference type="EMBL" id="KAF1749784.1"/>
    </source>
</evidence>
<dbReference type="EMBL" id="WUAV01000006">
    <property type="protein sequence ID" value="KAF1749784.1"/>
    <property type="molecule type" value="Genomic_DNA"/>
</dbReference>
<dbReference type="RefSeq" id="XP_053580340.1">
    <property type="nucleotide sequence ID" value="XM_053736774.1"/>
</dbReference>
<comment type="caution">
    <text evidence="1">The sequence shown here is derived from an EMBL/GenBank/DDBJ whole genome shotgun (WGS) entry which is preliminary data.</text>
</comment>